<dbReference type="PROSITE" id="PS50880">
    <property type="entry name" value="TOPRIM"/>
    <property type="match status" value="1"/>
</dbReference>
<dbReference type="SUPFAM" id="SSF110455">
    <property type="entry name" value="Toprim domain"/>
    <property type="match status" value="1"/>
</dbReference>
<comment type="caution">
    <text evidence="5">The sequence shown here is derived from an EMBL/GenBank/DDBJ whole genome shotgun (WGS) entry which is preliminary data.</text>
</comment>
<dbReference type="Proteomes" id="UP001396646">
    <property type="component" value="Unassembled WGS sequence"/>
</dbReference>
<feature type="domain" description="Toprim" evidence="4">
    <location>
        <begin position="45"/>
        <end position="126"/>
    </location>
</feature>
<evidence type="ECO:0000256" key="2">
    <source>
        <dbReference type="ARBA" id="ARBA00022842"/>
    </source>
</evidence>
<keyword evidence="2" id="KW-0460">Magnesium</keyword>
<name>A0ABU9KT50_9EURY</name>
<evidence type="ECO:0000256" key="1">
    <source>
        <dbReference type="ARBA" id="ARBA00022723"/>
    </source>
</evidence>
<dbReference type="PANTHER" id="PTHR39964">
    <property type="entry name" value="UPF0292 PROTEIN TK1411"/>
    <property type="match status" value="1"/>
</dbReference>
<dbReference type="InterPro" id="IPR022972">
    <property type="entry name" value="UPF0292"/>
</dbReference>
<organism evidence="5 6">
    <name type="scientific">Methanococcoides cohabitans</name>
    <dbReference type="NCBI Taxonomy" id="3136559"/>
    <lineage>
        <taxon>Archaea</taxon>
        <taxon>Methanobacteriati</taxon>
        <taxon>Methanobacteriota</taxon>
        <taxon>Stenosarchaea group</taxon>
        <taxon>Methanomicrobia</taxon>
        <taxon>Methanosarcinales</taxon>
        <taxon>Methanosarcinaceae</taxon>
        <taxon>Methanococcoides</taxon>
    </lineage>
</organism>
<evidence type="ECO:0000256" key="3">
    <source>
        <dbReference type="HAMAP-Rule" id="MF_01095"/>
    </source>
</evidence>
<sequence>MSVHEQSGNVSGKMSGLKAPFFVYQKKLEMVEDLLNELLECSNNGDIIIVEGKRDIISLRKLGFSGDIELATHRPLTELTSKVVDSGKRAIILTDWDRRGDLLASKISEDLRYFDVDVDMYVRERLSSMVKKEIKDVESLHSYVTKLRKLAGNPHQAV</sequence>
<dbReference type="HAMAP" id="MF_01095">
    <property type="entry name" value="UPF0292"/>
    <property type="match status" value="1"/>
</dbReference>
<dbReference type="Pfam" id="PF13662">
    <property type="entry name" value="Toprim_4"/>
    <property type="match status" value="1"/>
</dbReference>
<dbReference type="EMBL" id="JBCAUS010000004">
    <property type="protein sequence ID" value="MEL4305570.1"/>
    <property type="molecule type" value="Genomic_DNA"/>
</dbReference>
<keyword evidence="1" id="KW-0479">Metal-binding</keyword>
<gene>
    <name evidence="5" type="ORF">WOA13_06985</name>
</gene>
<protein>
    <recommendedName>
        <fullName evidence="3">UPF0292 protein WOA13_06985</fullName>
    </recommendedName>
</protein>
<comment type="similarity">
    <text evidence="3">Belongs to the UPF0292 family.</text>
</comment>
<dbReference type="NCBIfam" id="NF003091">
    <property type="entry name" value="PRK04017.1-2"/>
    <property type="match status" value="1"/>
</dbReference>
<proteinExistence type="inferred from homology"/>
<evidence type="ECO:0000313" key="6">
    <source>
        <dbReference type="Proteomes" id="UP001396646"/>
    </source>
</evidence>
<evidence type="ECO:0000259" key="4">
    <source>
        <dbReference type="PROSITE" id="PS50880"/>
    </source>
</evidence>
<dbReference type="RefSeq" id="WP_342127220.1">
    <property type="nucleotide sequence ID" value="NZ_JBCAUS010000004.1"/>
</dbReference>
<reference evidence="5 6" key="1">
    <citation type="submission" date="2024-04" db="EMBL/GenBank/DDBJ databases">
        <title>Methanococcoides sp. LMO-2.</title>
        <authorList>
            <person name="Liang L."/>
        </authorList>
    </citation>
    <scope>NUCLEOTIDE SEQUENCE [LARGE SCALE GENOMIC DNA]</scope>
    <source>
        <strain evidence="5 6">LMO-2</strain>
    </source>
</reference>
<accession>A0ABU9KT50</accession>
<dbReference type="CDD" id="cd01027">
    <property type="entry name" value="TOPRIM_RNase_M5_like"/>
    <property type="match status" value="1"/>
</dbReference>
<evidence type="ECO:0000313" key="5">
    <source>
        <dbReference type="EMBL" id="MEL4305570.1"/>
    </source>
</evidence>
<dbReference type="InterPro" id="IPR006171">
    <property type="entry name" value="TOPRIM_dom"/>
</dbReference>
<dbReference type="Gene3D" id="3.40.1360.10">
    <property type="match status" value="1"/>
</dbReference>
<dbReference type="InterPro" id="IPR034141">
    <property type="entry name" value="TOPRIM_RNase_M5-like"/>
</dbReference>
<dbReference type="PANTHER" id="PTHR39964:SF2">
    <property type="entry name" value="UPF0292 PROTEIN MJ1624"/>
    <property type="match status" value="1"/>
</dbReference>
<dbReference type="SMART" id="SM00493">
    <property type="entry name" value="TOPRIM"/>
    <property type="match status" value="1"/>
</dbReference>
<keyword evidence="6" id="KW-1185">Reference proteome</keyword>